<dbReference type="GO" id="GO:0003676">
    <property type="term" value="F:nucleic acid binding"/>
    <property type="evidence" value="ECO:0007669"/>
    <property type="project" value="InterPro"/>
</dbReference>
<dbReference type="Pfam" id="PF00270">
    <property type="entry name" value="DEAD"/>
    <property type="match status" value="1"/>
</dbReference>
<dbReference type="PROSITE" id="PS51194">
    <property type="entry name" value="HELICASE_CTER"/>
    <property type="match status" value="1"/>
</dbReference>
<keyword evidence="4" id="KW-0067">ATP-binding</keyword>
<dbReference type="InterPro" id="IPR027417">
    <property type="entry name" value="P-loop_NTPase"/>
</dbReference>
<evidence type="ECO:0000256" key="4">
    <source>
        <dbReference type="ARBA" id="ARBA00022840"/>
    </source>
</evidence>
<dbReference type="InterPro" id="IPR050079">
    <property type="entry name" value="DEAD_box_RNA_helicase"/>
</dbReference>
<reference evidence="8" key="1">
    <citation type="journal article" date="2020" name="Nature">
        <title>Giant virus diversity and host interactions through global metagenomics.</title>
        <authorList>
            <person name="Schulz F."/>
            <person name="Roux S."/>
            <person name="Paez-Espino D."/>
            <person name="Jungbluth S."/>
            <person name="Walsh D.A."/>
            <person name="Denef V.J."/>
            <person name="McMahon K.D."/>
            <person name="Konstantinidis K.T."/>
            <person name="Eloe-Fadrosh E.A."/>
            <person name="Kyrpides N.C."/>
            <person name="Woyke T."/>
        </authorList>
    </citation>
    <scope>NUCLEOTIDE SEQUENCE</scope>
    <source>
        <strain evidence="8">GVMAG-M-3300024301-20</strain>
    </source>
</reference>
<protein>
    <recommendedName>
        <fullName evidence="9">Helicase</fullName>
    </recommendedName>
</protein>
<evidence type="ECO:0000259" key="6">
    <source>
        <dbReference type="PROSITE" id="PS51194"/>
    </source>
</evidence>
<keyword evidence="3" id="KW-0347">Helicase</keyword>
<evidence type="ECO:0008006" key="9">
    <source>
        <dbReference type="Google" id="ProtNLM"/>
    </source>
</evidence>
<dbReference type="PROSITE" id="PS51195">
    <property type="entry name" value="Q_MOTIF"/>
    <property type="match status" value="1"/>
</dbReference>
<dbReference type="GO" id="GO:0003724">
    <property type="term" value="F:RNA helicase activity"/>
    <property type="evidence" value="ECO:0007669"/>
    <property type="project" value="InterPro"/>
</dbReference>
<keyword evidence="2" id="KW-0378">Hydrolase</keyword>
<dbReference type="GO" id="GO:0005829">
    <property type="term" value="C:cytosol"/>
    <property type="evidence" value="ECO:0007669"/>
    <property type="project" value="TreeGrafter"/>
</dbReference>
<evidence type="ECO:0000313" key="8">
    <source>
        <dbReference type="EMBL" id="QHT96069.1"/>
    </source>
</evidence>
<dbReference type="InterPro" id="IPR000629">
    <property type="entry name" value="RNA-helicase_DEAD-box_CS"/>
</dbReference>
<dbReference type="PANTHER" id="PTHR47959">
    <property type="entry name" value="ATP-DEPENDENT RNA HELICASE RHLE-RELATED"/>
    <property type="match status" value="1"/>
</dbReference>
<sequence>MTEQIRLSDQERALITEGDLNLEPKSFMRWDELDINPAILRGIYSYGFESPSPIQSKSIISIVKGKDIIAQAQSGTGKTAAFSVGALSRVNVDLKTNQVLILSPTHELTRQIYEVITSLASSMKDIRIKTMLGKTSIEEDIESLKTNTPHIIVGCPGRVYDMIRRKFIKANNLNLIMLDEADEMLSSGFKDQVYNIFQHLNDKVQVALFSATLPPNILQLTNKFMKDPITICVNAESLTLEGIKQYYIALEDDRQKFLTLKDLYQHISVSQCIVYCNSVKRVTDLYEALKEDNFPVTSIHSSMEKVEREKSFRDFRTGKTRVLISSDITARGIDIQQVSVVINFDIPKDIHIYLHRIGRSGRWGRKGTGINFITRKDMRKMSEIETYYATQIEELPAEFNLG</sequence>
<dbReference type="InterPro" id="IPR014001">
    <property type="entry name" value="Helicase_ATP-bd"/>
</dbReference>
<keyword evidence="1" id="KW-0547">Nucleotide-binding</keyword>
<dbReference type="GO" id="GO:0005524">
    <property type="term" value="F:ATP binding"/>
    <property type="evidence" value="ECO:0007669"/>
    <property type="project" value="UniProtKB-KW"/>
</dbReference>
<dbReference type="InterPro" id="IPR014014">
    <property type="entry name" value="RNA_helicase_DEAD_Q_motif"/>
</dbReference>
<dbReference type="AlphaFoldDB" id="A0A6C0ITM1"/>
<evidence type="ECO:0000256" key="3">
    <source>
        <dbReference type="ARBA" id="ARBA00022806"/>
    </source>
</evidence>
<dbReference type="SMART" id="SM00487">
    <property type="entry name" value="DEXDc"/>
    <property type="match status" value="1"/>
</dbReference>
<name>A0A6C0ITM1_9ZZZZ</name>
<dbReference type="Gene3D" id="3.40.50.300">
    <property type="entry name" value="P-loop containing nucleotide triphosphate hydrolases"/>
    <property type="match status" value="2"/>
</dbReference>
<dbReference type="EMBL" id="MN740251">
    <property type="protein sequence ID" value="QHT96069.1"/>
    <property type="molecule type" value="Genomic_DNA"/>
</dbReference>
<accession>A0A6C0ITM1</accession>
<proteinExistence type="predicted"/>
<dbReference type="SUPFAM" id="SSF52540">
    <property type="entry name" value="P-loop containing nucleoside triphosphate hydrolases"/>
    <property type="match status" value="1"/>
</dbReference>
<evidence type="ECO:0000259" key="5">
    <source>
        <dbReference type="PROSITE" id="PS51192"/>
    </source>
</evidence>
<feature type="domain" description="DEAD-box RNA helicase Q" evidence="7">
    <location>
        <begin position="28"/>
        <end position="56"/>
    </location>
</feature>
<dbReference type="InterPro" id="IPR011545">
    <property type="entry name" value="DEAD/DEAH_box_helicase_dom"/>
</dbReference>
<dbReference type="PROSITE" id="PS00039">
    <property type="entry name" value="DEAD_ATP_HELICASE"/>
    <property type="match status" value="1"/>
</dbReference>
<dbReference type="CDD" id="cd18787">
    <property type="entry name" value="SF2_C_DEAD"/>
    <property type="match status" value="1"/>
</dbReference>
<dbReference type="GO" id="GO:0016787">
    <property type="term" value="F:hydrolase activity"/>
    <property type="evidence" value="ECO:0007669"/>
    <property type="project" value="UniProtKB-KW"/>
</dbReference>
<dbReference type="SMART" id="SM00490">
    <property type="entry name" value="HELICc"/>
    <property type="match status" value="1"/>
</dbReference>
<feature type="domain" description="Helicase ATP-binding" evidence="5">
    <location>
        <begin position="59"/>
        <end position="231"/>
    </location>
</feature>
<dbReference type="PROSITE" id="PS51192">
    <property type="entry name" value="HELICASE_ATP_BIND_1"/>
    <property type="match status" value="1"/>
</dbReference>
<feature type="domain" description="Helicase C-terminal" evidence="6">
    <location>
        <begin position="242"/>
        <end position="402"/>
    </location>
</feature>
<dbReference type="PANTHER" id="PTHR47959:SF1">
    <property type="entry name" value="ATP-DEPENDENT RNA HELICASE DBPA"/>
    <property type="match status" value="1"/>
</dbReference>
<dbReference type="Pfam" id="PF00271">
    <property type="entry name" value="Helicase_C"/>
    <property type="match status" value="1"/>
</dbReference>
<organism evidence="8">
    <name type="scientific">viral metagenome</name>
    <dbReference type="NCBI Taxonomy" id="1070528"/>
    <lineage>
        <taxon>unclassified sequences</taxon>
        <taxon>metagenomes</taxon>
        <taxon>organismal metagenomes</taxon>
    </lineage>
</organism>
<evidence type="ECO:0000259" key="7">
    <source>
        <dbReference type="PROSITE" id="PS51195"/>
    </source>
</evidence>
<dbReference type="InterPro" id="IPR001650">
    <property type="entry name" value="Helicase_C-like"/>
</dbReference>
<evidence type="ECO:0000256" key="1">
    <source>
        <dbReference type="ARBA" id="ARBA00022741"/>
    </source>
</evidence>
<evidence type="ECO:0000256" key="2">
    <source>
        <dbReference type="ARBA" id="ARBA00022801"/>
    </source>
</evidence>